<evidence type="ECO:0000313" key="2">
    <source>
        <dbReference type="EMBL" id="MBB3099411.1"/>
    </source>
</evidence>
<protein>
    <submittedName>
        <fullName evidence="2">Uncharacterized protein</fullName>
    </submittedName>
</protein>
<dbReference type="AlphaFoldDB" id="A0A7W5ANJ6"/>
<name>A0A7W5ANJ6_9ACTN</name>
<feature type="region of interest" description="Disordered" evidence="1">
    <location>
        <begin position="44"/>
        <end position="111"/>
    </location>
</feature>
<feature type="compositionally biased region" description="Low complexity" evidence="1">
    <location>
        <begin position="52"/>
        <end position="66"/>
    </location>
</feature>
<comment type="caution">
    <text evidence="2">The sequence shown here is derived from an EMBL/GenBank/DDBJ whole genome shotgun (WGS) entry which is preliminary data.</text>
</comment>
<dbReference type="RefSeq" id="WP_183225462.1">
    <property type="nucleotide sequence ID" value="NZ_BMPW01000021.1"/>
</dbReference>
<dbReference type="EMBL" id="JACHXF010000018">
    <property type="protein sequence ID" value="MBB3099411.1"/>
    <property type="molecule type" value="Genomic_DNA"/>
</dbReference>
<organism evidence="2 3">
    <name type="scientific">Actinoplanes campanulatus</name>
    <dbReference type="NCBI Taxonomy" id="113559"/>
    <lineage>
        <taxon>Bacteria</taxon>
        <taxon>Bacillati</taxon>
        <taxon>Actinomycetota</taxon>
        <taxon>Actinomycetes</taxon>
        <taxon>Micromonosporales</taxon>
        <taxon>Micromonosporaceae</taxon>
        <taxon>Actinoplanes</taxon>
    </lineage>
</organism>
<reference evidence="2 3" key="1">
    <citation type="submission" date="2020-08" db="EMBL/GenBank/DDBJ databases">
        <title>Genomic Encyclopedia of Type Strains, Phase III (KMG-III): the genomes of soil and plant-associated and newly described type strains.</title>
        <authorList>
            <person name="Whitman W."/>
        </authorList>
    </citation>
    <scope>NUCLEOTIDE SEQUENCE [LARGE SCALE GENOMIC DNA]</scope>
    <source>
        <strain evidence="2 3">CECT 3287</strain>
    </source>
</reference>
<dbReference type="Proteomes" id="UP000590749">
    <property type="component" value="Unassembled WGS sequence"/>
</dbReference>
<proteinExistence type="predicted"/>
<evidence type="ECO:0000313" key="3">
    <source>
        <dbReference type="Proteomes" id="UP000590749"/>
    </source>
</evidence>
<gene>
    <name evidence="2" type="ORF">FHR83_007117</name>
</gene>
<feature type="compositionally biased region" description="Low complexity" evidence="1">
    <location>
        <begin position="73"/>
        <end position="87"/>
    </location>
</feature>
<sequence>MATIIVCDVCFSAGKSVTDFEISDGTRTVPIVLCDEHAEPFRKALETGGKRAPASKPAAPAFSSPEPEQPIVKRAPAKASKAASRPASPRKRTSRAMTMEEIEQGKQDGTL</sequence>
<accession>A0A7W5ANJ6</accession>
<keyword evidence="3" id="KW-1185">Reference proteome</keyword>
<evidence type="ECO:0000256" key="1">
    <source>
        <dbReference type="SAM" id="MobiDB-lite"/>
    </source>
</evidence>